<sequence>VRYALGIDNLNLEFESGTSTSQLEKFIREKANGKLDGVSLRIAVNQQYQAEETELRDGDEVAFIPPVQGG</sequence>
<dbReference type="Pfam" id="PF02597">
    <property type="entry name" value="ThiS"/>
    <property type="match status" value="1"/>
</dbReference>
<dbReference type="AlphaFoldDB" id="A0A381UGE3"/>
<accession>A0A381UGE3</accession>
<feature type="non-terminal residue" evidence="1">
    <location>
        <position position="1"/>
    </location>
</feature>
<dbReference type="InterPro" id="IPR003749">
    <property type="entry name" value="ThiS/MoaD-like"/>
</dbReference>
<gene>
    <name evidence="1" type="ORF">METZ01_LOCUS79562</name>
</gene>
<dbReference type="SUPFAM" id="SSF54285">
    <property type="entry name" value="MoaD/ThiS"/>
    <property type="match status" value="1"/>
</dbReference>
<organism evidence="1">
    <name type="scientific">marine metagenome</name>
    <dbReference type="NCBI Taxonomy" id="408172"/>
    <lineage>
        <taxon>unclassified sequences</taxon>
        <taxon>metagenomes</taxon>
        <taxon>ecological metagenomes</taxon>
    </lineage>
</organism>
<dbReference type="InterPro" id="IPR016155">
    <property type="entry name" value="Mopterin_synth/thiamin_S_b"/>
</dbReference>
<evidence type="ECO:0000313" key="1">
    <source>
        <dbReference type="EMBL" id="SVA26708.1"/>
    </source>
</evidence>
<reference evidence="1" key="1">
    <citation type="submission" date="2018-05" db="EMBL/GenBank/DDBJ databases">
        <authorList>
            <person name="Lanie J.A."/>
            <person name="Ng W.-L."/>
            <person name="Kazmierczak K.M."/>
            <person name="Andrzejewski T.M."/>
            <person name="Davidsen T.M."/>
            <person name="Wayne K.J."/>
            <person name="Tettelin H."/>
            <person name="Glass J.I."/>
            <person name="Rusch D."/>
            <person name="Podicherti R."/>
            <person name="Tsui H.-C.T."/>
            <person name="Winkler M.E."/>
        </authorList>
    </citation>
    <scope>NUCLEOTIDE SEQUENCE</scope>
</reference>
<evidence type="ECO:0008006" key="2">
    <source>
        <dbReference type="Google" id="ProtNLM"/>
    </source>
</evidence>
<dbReference type="InterPro" id="IPR012675">
    <property type="entry name" value="Beta-grasp_dom_sf"/>
</dbReference>
<dbReference type="CDD" id="cd00754">
    <property type="entry name" value="Ubl_MoaD"/>
    <property type="match status" value="1"/>
</dbReference>
<dbReference type="Gene3D" id="3.10.20.30">
    <property type="match status" value="1"/>
</dbReference>
<proteinExistence type="predicted"/>
<name>A0A381UGE3_9ZZZZ</name>
<protein>
    <recommendedName>
        <fullName evidence="2">Molybdopterin synthase sulfur carrier subunit</fullName>
    </recommendedName>
</protein>
<dbReference type="EMBL" id="UINC01006299">
    <property type="protein sequence ID" value="SVA26708.1"/>
    <property type="molecule type" value="Genomic_DNA"/>
</dbReference>